<gene>
    <name evidence="9" type="ORF">TRIUR3_33169</name>
</gene>
<dbReference type="GO" id="GO:0006368">
    <property type="term" value="P:transcription elongation by RNA polymerase II"/>
    <property type="evidence" value="ECO:0007669"/>
    <property type="project" value="InterPro"/>
</dbReference>
<keyword evidence="3" id="KW-0597">Phosphoprotein</keyword>
<evidence type="ECO:0000256" key="7">
    <source>
        <dbReference type="ARBA" id="ARBA00023242"/>
    </source>
</evidence>
<dbReference type="GO" id="GO:0032783">
    <property type="term" value="C:super elongation complex"/>
    <property type="evidence" value="ECO:0007669"/>
    <property type="project" value="InterPro"/>
</dbReference>
<proteinExistence type="inferred from homology"/>
<dbReference type="STRING" id="4572.M7ZEI7"/>
<dbReference type="PANTHER" id="PTHR15970:SF2">
    <property type="entry name" value="ELL-ASSOCIATED FACTOR EAF"/>
    <property type="match status" value="1"/>
</dbReference>
<dbReference type="PANTHER" id="PTHR15970">
    <property type="entry name" value="ELL-ASSOCIATED FACTOR EAF"/>
    <property type="match status" value="1"/>
</dbReference>
<dbReference type="eggNOG" id="KOG4795">
    <property type="taxonomic scope" value="Eukaryota"/>
</dbReference>
<evidence type="ECO:0000256" key="4">
    <source>
        <dbReference type="ARBA" id="ARBA00023015"/>
    </source>
</evidence>
<dbReference type="GO" id="GO:0003711">
    <property type="term" value="F:transcription elongation factor activity"/>
    <property type="evidence" value="ECO:0007669"/>
    <property type="project" value="TreeGrafter"/>
</dbReference>
<organism evidence="9">
    <name type="scientific">Triticum urartu</name>
    <name type="common">Red wild einkorn</name>
    <name type="synonym">Crithodium urartu</name>
    <dbReference type="NCBI Taxonomy" id="4572"/>
    <lineage>
        <taxon>Eukaryota</taxon>
        <taxon>Viridiplantae</taxon>
        <taxon>Streptophyta</taxon>
        <taxon>Embryophyta</taxon>
        <taxon>Tracheophyta</taxon>
        <taxon>Spermatophyta</taxon>
        <taxon>Magnoliopsida</taxon>
        <taxon>Liliopsida</taxon>
        <taxon>Poales</taxon>
        <taxon>Poaceae</taxon>
        <taxon>BOP clade</taxon>
        <taxon>Pooideae</taxon>
        <taxon>Triticodae</taxon>
        <taxon>Triticeae</taxon>
        <taxon>Triticinae</taxon>
        <taxon>Triticum</taxon>
    </lineage>
</organism>
<evidence type="ECO:0000313" key="9">
    <source>
        <dbReference type="EMBL" id="EMS58487.1"/>
    </source>
</evidence>
<evidence type="ECO:0000256" key="2">
    <source>
        <dbReference type="ARBA" id="ARBA00007798"/>
    </source>
</evidence>
<evidence type="ECO:0000259" key="8">
    <source>
        <dbReference type="Pfam" id="PF09816"/>
    </source>
</evidence>
<protein>
    <recommendedName>
        <fullName evidence="8">Transcription elongation factor Eaf N-terminal domain-containing protein</fullName>
    </recommendedName>
</protein>
<reference evidence="9" key="1">
    <citation type="journal article" date="2013" name="Nature">
        <title>Draft genome of the wheat A-genome progenitor Triticum urartu.</title>
        <authorList>
            <person name="Ling H.Q."/>
            <person name="Zhao S."/>
            <person name="Liu D."/>
            <person name="Wang J."/>
            <person name="Sun H."/>
            <person name="Zhang C."/>
            <person name="Fan H."/>
            <person name="Li D."/>
            <person name="Dong L."/>
            <person name="Tao Y."/>
            <person name="Gao C."/>
            <person name="Wu H."/>
            <person name="Li Y."/>
            <person name="Cui Y."/>
            <person name="Guo X."/>
            <person name="Zheng S."/>
            <person name="Wang B."/>
            <person name="Yu K."/>
            <person name="Liang Q."/>
            <person name="Yang W."/>
            <person name="Lou X."/>
            <person name="Chen J."/>
            <person name="Feng M."/>
            <person name="Jian J."/>
            <person name="Zhang X."/>
            <person name="Luo G."/>
            <person name="Jiang Y."/>
            <person name="Liu J."/>
            <person name="Wang Z."/>
            <person name="Sha Y."/>
            <person name="Zhang B."/>
            <person name="Wu H."/>
            <person name="Tang D."/>
            <person name="Shen Q."/>
            <person name="Xue P."/>
            <person name="Zou S."/>
            <person name="Wang X."/>
            <person name="Liu X."/>
            <person name="Wang F."/>
            <person name="Yang Y."/>
            <person name="An X."/>
            <person name="Dong Z."/>
            <person name="Zhang K."/>
            <person name="Zhang X."/>
            <person name="Luo M.C."/>
            <person name="Dvorak J."/>
            <person name="Tong Y."/>
            <person name="Wang J."/>
            <person name="Yang H."/>
            <person name="Li Z."/>
            <person name="Wang D."/>
            <person name="Zhang A."/>
            <person name="Wang J."/>
        </authorList>
    </citation>
    <scope>NUCLEOTIDE SEQUENCE</scope>
</reference>
<dbReference type="OMA" id="YCLFNIA"/>
<dbReference type="InterPro" id="IPR027093">
    <property type="entry name" value="EAF_fam"/>
</dbReference>
<evidence type="ECO:0000256" key="5">
    <source>
        <dbReference type="ARBA" id="ARBA00023159"/>
    </source>
</evidence>
<comment type="subcellular location">
    <subcellularLocation>
        <location evidence="1">Nucleus</location>
    </subcellularLocation>
</comment>
<dbReference type="Pfam" id="PF09816">
    <property type="entry name" value="EAF"/>
    <property type="match status" value="1"/>
</dbReference>
<keyword evidence="6" id="KW-0804">Transcription</keyword>
<sequence>MARIFTRNQSVRPIWSHHCIPHLHGISRFKEPTHSIPPPQPSTTSTRHTLILSLFGLPTGNTQQVKDEFKPASINKTQVGSLQKRKDNRVTVEFHNNQPGRPKVAFEGRQEEYKDNDGVLFFDGETFCLGRFHRAVKRLRHVRVPGESVASSLAATTTGMGESHSPPLAKVGKLPATNKPSIHSVLTWEEEDMRQ</sequence>
<dbReference type="AlphaFoldDB" id="M7ZEI7"/>
<keyword evidence="4" id="KW-0805">Transcription regulation</keyword>
<name>M7ZEI7_TRIUA</name>
<dbReference type="EMBL" id="KD131811">
    <property type="protein sequence ID" value="EMS58487.1"/>
    <property type="molecule type" value="Genomic_DNA"/>
</dbReference>
<evidence type="ECO:0000256" key="1">
    <source>
        <dbReference type="ARBA" id="ARBA00004123"/>
    </source>
</evidence>
<feature type="domain" description="Transcription elongation factor Eaf N-terminal" evidence="8">
    <location>
        <begin position="67"/>
        <end position="144"/>
    </location>
</feature>
<comment type="similarity">
    <text evidence="2">Belongs to the EAF family.</text>
</comment>
<evidence type="ECO:0000256" key="6">
    <source>
        <dbReference type="ARBA" id="ARBA00023163"/>
    </source>
</evidence>
<dbReference type="InterPro" id="IPR019194">
    <property type="entry name" value="Tscrpt_elong_fac_Eaf_N"/>
</dbReference>
<accession>M7ZEI7</accession>
<keyword evidence="7" id="KW-0539">Nucleus</keyword>
<evidence type="ECO:0000256" key="3">
    <source>
        <dbReference type="ARBA" id="ARBA00022553"/>
    </source>
</evidence>
<keyword evidence="5" id="KW-0010">Activator</keyword>